<evidence type="ECO:0000256" key="4">
    <source>
        <dbReference type="PROSITE-ProRule" id="PRU00182"/>
    </source>
</evidence>
<feature type="domain" description="RNA-binding S4" evidence="6">
    <location>
        <begin position="26"/>
        <end position="91"/>
    </location>
</feature>
<dbReference type="InterPro" id="IPR050188">
    <property type="entry name" value="RluA_PseudoU_synthase"/>
</dbReference>
<dbReference type="CDD" id="cd02869">
    <property type="entry name" value="PseudoU_synth_RluA_like"/>
    <property type="match status" value="1"/>
</dbReference>
<dbReference type="CDD" id="cd00165">
    <property type="entry name" value="S4"/>
    <property type="match status" value="1"/>
</dbReference>
<sequence length="321" mass="35353">MADDPPVAGRAAHTAVFVVPASAAGERLDVFLARQESLELTRSAIQRLIRRHRVRVNGRPARPSRRLEPGEEVVVELPPPEPSGVAPEPLPLDVVYEDGDVVVLNKPRGWVVHPAPGHSQGTLVNALLARYPEMEGVGGPGRPGIVHRLDRDTTGLLVVARSPLAYRELVRLLKERKVRREYLALVRGWPEVREGTIDAPIGRHPVDRKRMAVRPEGGRAARTHFQVVERAGRYTLLRCWLETGRTHQIRVHLAFIGLPVAGDPVYGGRQAQGELGLEGQALHAARLTFPHPRDGRLLDFTVPPPADFARALERARSGARG</sequence>
<dbReference type="Gene3D" id="3.30.2350.10">
    <property type="entry name" value="Pseudouridine synthase"/>
    <property type="match status" value="1"/>
</dbReference>
<comment type="catalytic activity">
    <reaction evidence="1 5">
        <text>a uridine in RNA = a pseudouridine in RNA</text>
        <dbReference type="Rhea" id="RHEA:48348"/>
        <dbReference type="Rhea" id="RHEA-COMP:12068"/>
        <dbReference type="Rhea" id="RHEA-COMP:12069"/>
        <dbReference type="ChEBI" id="CHEBI:65314"/>
        <dbReference type="ChEBI" id="CHEBI:65315"/>
    </reaction>
</comment>
<dbReference type="EC" id="5.4.99.-" evidence="5"/>
<dbReference type="InterPro" id="IPR006224">
    <property type="entry name" value="PsdUridine_synth_RluA-like_CS"/>
</dbReference>
<dbReference type="EMBL" id="CP132508">
    <property type="protein sequence ID" value="WPD19894.1"/>
    <property type="molecule type" value="Genomic_DNA"/>
</dbReference>
<dbReference type="SUPFAM" id="SSF55120">
    <property type="entry name" value="Pseudouridine synthase"/>
    <property type="match status" value="1"/>
</dbReference>
<comment type="similarity">
    <text evidence="2 5">Belongs to the pseudouridine synthase RluA family.</text>
</comment>
<dbReference type="InterPro" id="IPR036986">
    <property type="entry name" value="S4_RNA-bd_sf"/>
</dbReference>
<dbReference type="Pfam" id="PF00849">
    <property type="entry name" value="PseudoU_synth_2"/>
    <property type="match status" value="1"/>
</dbReference>
<dbReference type="InterPro" id="IPR002942">
    <property type="entry name" value="S4_RNA-bd"/>
</dbReference>
<gene>
    <name evidence="7" type="ORF">Q5761_04390</name>
</gene>
<evidence type="ECO:0000256" key="5">
    <source>
        <dbReference type="RuleBase" id="RU362028"/>
    </source>
</evidence>
<keyword evidence="3 5" id="KW-0413">Isomerase</keyword>
<dbReference type="SMART" id="SM00363">
    <property type="entry name" value="S4"/>
    <property type="match status" value="1"/>
</dbReference>
<dbReference type="PROSITE" id="PS01129">
    <property type="entry name" value="PSI_RLU"/>
    <property type="match status" value="1"/>
</dbReference>
<dbReference type="PROSITE" id="PS50889">
    <property type="entry name" value="S4"/>
    <property type="match status" value="1"/>
</dbReference>
<keyword evidence="4" id="KW-0694">RNA-binding</keyword>
<evidence type="ECO:0000256" key="2">
    <source>
        <dbReference type="ARBA" id="ARBA00010876"/>
    </source>
</evidence>
<evidence type="ECO:0000313" key="8">
    <source>
        <dbReference type="Proteomes" id="UP001304683"/>
    </source>
</evidence>
<dbReference type="RefSeq" id="WP_318751336.1">
    <property type="nucleotide sequence ID" value="NZ_CP132508.1"/>
</dbReference>
<dbReference type="GO" id="GO:0016853">
    <property type="term" value="F:isomerase activity"/>
    <property type="evidence" value="ECO:0007669"/>
    <property type="project" value="UniProtKB-KW"/>
</dbReference>
<dbReference type="InterPro" id="IPR006145">
    <property type="entry name" value="PsdUridine_synth_RsuA/RluA"/>
</dbReference>
<dbReference type="Proteomes" id="UP001304683">
    <property type="component" value="Chromosome"/>
</dbReference>
<dbReference type="PANTHER" id="PTHR21600">
    <property type="entry name" value="MITOCHONDRIAL RNA PSEUDOURIDINE SYNTHASE"/>
    <property type="match status" value="1"/>
</dbReference>
<evidence type="ECO:0000256" key="3">
    <source>
        <dbReference type="ARBA" id="ARBA00023235"/>
    </source>
</evidence>
<accession>A0ABZ0QRH5</accession>
<dbReference type="InterPro" id="IPR020103">
    <property type="entry name" value="PsdUridine_synth_cat_dom_sf"/>
</dbReference>
<dbReference type="Pfam" id="PF01479">
    <property type="entry name" value="S4"/>
    <property type="match status" value="1"/>
</dbReference>
<evidence type="ECO:0000256" key="1">
    <source>
        <dbReference type="ARBA" id="ARBA00000073"/>
    </source>
</evidence>
<dbReference type="Gene3D" id="3.10.290.10">
    <property type="entry name" value="RNA-binding S4 domain"/>
    <property type="match status" value="1"/>
</dbReference>
<organism evidence="7 8">
    <name type="scientific">Thermaerobacter composti</name>
    <dbReference type="NCBI Taxonomy" id="554949"/>
    <lineage>
        <taxon>Bacteria</taxon>
        <taxon>Bacillati</taxon>
        <taxon>Bacillota</taxon>
        <taxon>Clostridia</taxon>
        <taxon>Eubacteriales</taxon>
        <taxon>Clostridiales Family XVII. Incertae Sedis</taxon>
        <taxon>Thermaerobacter</taxon>
    </lineage>
</organism>
<keyword evidence="8" id="KW-1185">Reference proteome</keyword>
<dbReference type="InterPro" id="IPR006225">
    <property type="entry name" value="PsdUridine_synth_RluC/D"/>
</dbReference>
<evidence type="ECO:0000313" key="7">
    <source>
        <dbReference type="EMBL" id="WPD19894.1"/>
    </source>
</evidence>
<dbReference type="NCBIfam" id="TIGR00005">
    <property type="entry name" value="rluA_subfam"/>
    <property type="match status" value="1"/>
</dbReference>
<comment type="function">
    <text evidence="5">Responsible for synthesis of pseudouridine from uracil.</text>
</comment>
<reference evidence="7 8" key="1">
    <citation type="submission" date="2023-08" db="EMBL/GenBank/DDBJ databases">
        <title>Genome sequence of Thermaerobacter compostii strain Ins1, a spore-forming filamentous bacterium isolated from a deep geothermal reservoir.</title>
        <authorList>
            <person name="Bregnard D."/>
            <person name="Gonzalez D."/>
            <person name="Junier P."/>
        </authorList>
    </citation>
    <scope>NUCLEOTIDE SEQUENCE [LARGE SCALE GENOMIC DNA]</scope>
    <source>
        <strain evidence="7 8">Ins1</strain>
    </source>
</reference>
<name>A0ABZ0QRH5_9FIRM</name>
<proteinExistence type="inferred from homology"/>
<evidence type="ECO:0000259" key="6">
    <source>
        <dbReference type="SMART" id="SM00363"/>
    </source>
</evidence>
<dbReference type="PANTHER" id="PTHR21600:SF44">
    <property type="entry name" value="RIBOSOMAL LARGE SUBUNIT PSEUDOURIDINE SYNTHASE D"/>
    <property type="match status" value="1"/>
</dbReference>
<dbReference type="SUPFAM" id="SSF55174">
    <property type="entry name" value="Alpha-L RNA-binding motif"/>
    <property type="match status" value="1"/>
</dbReference>
<protein>
    <recommendedName>
        <fullName evidence="5">Pseudouridine synthase</fullName>
        <ecNumber evidence="5">5.4.99.-</ecNumber>
    </recommendedName>
</protein>